<protein>
    <recommendedName>
        <fullName evidence="1">2EXR domain-containing protein</fullName>
    </recommendedName>
</protein>
<dbReference type="PANTHER" id="PTHR35910">
    <property type="entry name" value="2EXR DOMAIN-CONTAINING PROTEIN"/>
    <property type="match status" value="1"/>
</dbReference>
<evidence type="ECO:0000259" key="1">
    <source>
        <dbReference type="Pfam" id="PF20150"/>
    </source>
</evidence>
<name>A0ABR3YJ47_9PEZI</name>
<dbReference type="EMBL" id="JAWCUI010000119">
    <property type="protein sequence ID" value="KAL1887449.1"/>
    <property type="molecule type" value="Genomic_DNA"/>
</dbReference>
<organism evidence="2 3">
    <name type="scientific">Sporothrix stenoceras</name>
    <dbReference type="NCBI Taxonomy" id="5173"/>
    <lineage>
        <taxon>Eukaryota</taxon>
        <taxon>Fungi</taxon>
        <taxon>Dikarya</taxon>
        <taxon>Ascomycota</taxon>
        <taxon>Pezizomycotina</taxon>
        <taxon>Sordariomycetes</taxon>
        <taxon>Sordariomycetidae</taxon>
        <taxon>Ophiostomatales</taxon>
        <taxon>Ophiostomataceae</taxon>
        <taxon>Sporothrix</taxon>
    </lineage>
</organism>
<feature type="domain" description="2EXR" evidence="1">
    <location>
        <begin position="10"/>
        <end position="90"/>
    </location>
</feature>
<keyword evidence="3" id="KW-1185">Reference proteome</keyword>
<reference evidence="2 3" key="1">
    <citation type="journal article" date="2024" name="IMA Fungus">
        <title>IMA Genome - F19 : A genome assembly and annotation guide to empower mycologists, including annotated draft genome sequences of Ceratocystis pirilliformis, Diaporthe australafricana, Fusarium ophioides, Paecilomyces lecythidis, and Sporothrix stenoceras.</title>
        <authorList>
            <person name="Aylward J."/>
            <person name="Wilson A.M."/>
            <person name="Visagie C.M."/>
            <person name="Spraker J."/>
            <person name="Barnes I."/>
            <person name="Buitendag C."/>
            <person name="Ceriani C."/>
            <person name="Del Mar Angel L."/>
            <person name="du Plessis D."/>
            <person name="Fuchs T."/>
            <person name="Gasser K."/>
            <person name="Kramer D."/>
            <person name="Li W."/>
            <person name="Munsamy K."/>
            <person name="Piso A."/>
            <person name="Price J.L."/>
            <person name="Sonnekus B."/>
            <person name="Thomas C."/>
            <person name="van der Nest A."/>
            <person name="van Dijk A."/>
            <person name="van Heerden A."/>
            <person name="van Vuuren N."/>
            <person name="Yilmaz N."/>
            <person name="Duong T.A."/>
            <person name="van der Merwe N.A."/>
            <person name="Wingfield M.J."/>
            <person name="Wingfield B.D."/>
        </authorList>
    </citation>
    <scope>NUCLEOTIDE SEQUENCE [LARGE SCALE GENOMIC DNA]</scope>
    <source>
        <strain evidence="2 3">CMW 5346</strain>
    </source>
</reference>
<evidence type="ECO:0000313" key="3">
    <source>
        <dbReference type="Proteomes" id="UP001583186"/>
    </source>
</evidence>
<proteinExistence type="predicted"/>
<dbReference type="Proteomes" id="UP001583186">
    <property type="component" value="Unassembled WGS sequence"/>
</dbReference>
<dbReference type="InterPro" id="IPR045518">
    <property type="entry name" value="2EXR"/>
</dbReference>
<gene>
    <name evidence="2" type="ORF">Sste5346_010198</name>
</gene>
<sequence length="420" mass="48377">MSAEVTSAEFHLFLALPYEIRMAIWELCLPHRVEEIEPPERYLRWPYIICTLDAAYMANYRPPAISRVCRESRTIVLKTGESYTHFACALASRFPDAPRRLGDNFVAVDTTRYRPSYTLYTGDLARESVENAMWTQPGRLTLHLNFTEDYEDPYGEQITREREEPVAELLWRAQHLRATSVSIMADLILPFCENNWRVGPVIHVSTIRALRRAPSYNAVVLHVPVHLTSVAAARQSGLFGLLGDAPLQLVNPATDWARIEQFKALWLAHGDLVKDRDAVSHFLVTLASEQGFLTRCRLWYADVEKVWVNRLHDGDSHQSRYGLREDEVNEADEMPKPDMDSVWTGANHWPGRDSVWDPDEIAAPTRYWVDIATRSLNKTNPWVQAQLAEMPQFVPHVMFRYCDAKCYLPEAERPQRPIKD</sequence>
<dbReference type="Pfam" id="PF20150">
    <property type="entry name" value="2EXR"/>
    <property type="match status" value="1"/>
</dbReference>
<comment type="caution">
    <text evidence="2">The sequence shown here is derived from an EMBL/GenBank/DDBJ whole genome shotgun (WGS) entry which is preliminary data.</text>
</comment>
<dbReference type="PANTHER" id="PTHR35910:SF1">
    <property type="entry name" value="2EXR DOMAIN-CONTAINING PROTEIN"/>
    <property type="match status" value="1"/>
</dbReference>
<evidence type="ECO:0000313" key="2">
    <source>
        <dbReference type="EMBL" id="KAL1887449.1"/>
    </source>
</evidence>
<accession>A0ABR3YJ47</accession>